<gene>
    <name evidence="1" type="ORF">ACFSVN_13145</name>
</gene>
<evidence type="ECO:0000313" key="1">
    <source>
        <dbReference type="EMBL" id="MFD2533394.1"/>
    </source>
</evidence>
<sequence>MILTSINSIIYAQNETFVIENFEDETIDSLPKGWYNMRGEAQPYTYTGENRAAYKYSIQEEDGNKFLRYEGVIAKHLNFPLIDKEGVNIKETPILSWKWRVYDIPEGGNEDSKDRNDVAVSIYVVFEMNRVALIKKVPRSIRYTWSSTLSEGAQYSKLFGNQRIIVVESGKENLGEWITFERNIVQDYKDLFGGNPPSQPIAILILSDGDDTRSYIKADYDDIILKKEKPETDLK</sequence>
<name>A0ABW5JMJ4_9BACT</name>
<dbReference type="EMBL" id="JBHULI010000025">
    <property type="protein sequence ID" value="MFD2533394.1"/>
    <property type="molecule type" value="Genomic_DNA"/>
</dbReference>
<organism evidence="1 2">
    <name type="scientific">Gracilimonas halophila</name>
    <dbReference type="NCBI Taxonomy" id="1834464"/>
    <lineage>
        <taxon>Bacteria</taxon>
        <taxon>Pseudomonadati</taxon>
        <taxon>Balneolota</taxon>
        <taxon>Balneolia</taxon>
        <taxon>Balneolales</taxon>
        <taxon>Balneolaceae</taxon>
        <taxon>Gracilimonas</taxon>
    </lineage>
</organism>
<dbReference type="InterPro" id="IPR021409">
    <property type="entry name" value="DUF3047"/>
</dbReference>
<dbReference type="Pfam" id="PF11249">
    <property type="entry name" value="DUF3047"/>
    <property type="match status" value="1"/>
</dbReference>
<reference evidence="2" key="1">
    <citation type="journal article" date="2019" name="Int. J. Syst. Evol. Microbiol.">
        <title>The Global Catalogue of Microorganisms (GCM) 10K type strain sequencing project: providing services to taxonomists for standard genome sequencing and annotation.</title>
        <authorList>
            <consortium name="The Broad Institute Genomics Platform"/>
            <consortium name="The Broad Institute Genome Sequencing Center for Infectious Disease"/>
            <person name="Wu L."/>
            <person name="Ma J."/>
        </authorList>
    </citation>
    <scope>NUCLEOTIDE SEQUENCE [LARGE SCALE GENOMIC DNA]</scope>
    <source>
        <strain evidence="2">KCTC 52042</strain>
    </source>
</reference>
<comment type="caution">
    <text evidence="1">The sequence shown here is derived from an EMBL/GenBank/DDBJ whole genome shotgun (WGS) entry which is preliminary data.</text>
</comment>
<evidence type="ECO:0000313" key="2">
    <source>
        <dbReference type="Proteomes" id="UP001597460"/>
    </source>
</evidence>
<dbReference type="RefSeq" id="WP_390303612.1">
    <property type="nucleotide sequence ID" value="NZ_JBHULI010000025.1"/>
</dbReference>
<dbReference type="Proteomes" id="UP001597460">
    <property type="component" value="Unassembled WGS sequence"/>
</dbReference>
<proteinExistence type="predicted"/>
<protein>
    <submittedName>
        <fullName evidence="1">DUF3047 domain-containing protein</fullName>
    </submittedName>
</protein>
<accession>A0ABW5JMJ4</accession>
<keyword evidence="2" id="KW-1185">Reference proteome</keyword>